<dbReference type="GO" id="GO:0030154">
    <property type="term" value="P:cell differentiation"/>
    <property type="evidence" value="ECO:0007669"/>
    <property type="project" value="UniProtKB-KW"/>
</dbReference>
<keyword evidence="5" id="KW-0287">Flowering</keyword>
<evidence type="ECO:0000256" key="5">
    <source>
        <dbReference type="ARBA" id="ARBA00023089"/>
    </source>
</evidence>
<keyword evidence="4 6" id="KW-0175">Coiled coil</keyword>
<dbReference type="Proteomes" id="UP000826271">
    <property type="component" value="Unassembled WGS sequence"/>
</dbReference>
<proteinExistence type="inferred from homology"/>
<evidence type="ECO:0008006" key="9">
    <source>
        <dbReference type="Google" id="ProtNLM"/>
    </source>
</evidence>
<comment type="similarity">
    <text evidence="1">Belongs to the FLX family.</text>
</comment>
<evidence type="ECO:0000256" key="2">
    <source>
        <dbReference type="ARBA" id="ARBA00022473"/>
    </source>
</evidence>
<organism evidence="7 8">
    <name type="scientific">Buddleja alternifolia</name>
    <dbReference type="NCBI Taxonomy" id="168488"/>
    <lineage>
        <taxon>Eukaryota</taxon>
        <taxon>Viridiplantae</taxon>
        <taxon>Streptophyta</taxon>
        <taxon>Embryophyta</taxon>
        <taxon>Tracheophyta</taxon>
        <taxon>Spermatophyta</taxon>
        <taxon>Magnoliopsida</taxon>
        <taxon>eudicotyledons</taxon>
        <taxon>Gunneridae</taxon>
        <taxon>Pentapetalae</taxon>
        <taxon>asterids</taxon>
        <taxon>lamiids</taxon>
        <taxon>Lamiales</taxon>
        <taxon>Scrophulariaceae</taxon>
        <taxon>Buddlejeae</taxon>
        <taxon>Buddleja</taxon>
    </lineage>
</organism>
<dbReference type="PANTHER" id="PTHR33405:SF17">
    <property type="entry name" value="PROTEIN FLC EXPRESSOR"/>
    <property type="match status" value="1"/>
</dbReference>
<comment type="caution">
    <text evidence="7">The sequence shown here is derived from an EMBL/GenBank/DDBJ whole genome shotgun (WGS) entry which is preliminary data.</text>
</comment>
<dbReference type="GO" id="GO:0009908">
    <property type="term" value="P:flower development"/>
    <property type="evidence" value="ECO:0007669"/>
    <property type="project" value="UniProtKB-KW"/>
</dbReference>
<feature type="coiled-coil region" evidence="6">
    <location>
        <begin position="192"/>
        <end position="219"/>
    </location>
</feature>
<keyword evidence="3" id="KW-0221">Differentiation</keyword>
<dbReference type="InterPro" id="IPR040353">
    <property type="entry name" value="FLX/FLX-like"/>
</dbReference>
<dbReference type="PANTHER" id="PTHR33405">
    <property type="entry name" value="PROTEIN FLX-LIKE 2"/>
    <property type="match status" value="1"/>
</dbReference>
<evidence type="ECO:0000256" key="6">
    <source>
        <dbReference type="SAM" id="Coils"/>
    </source>
</evidence>
<evidence type="ECO:0000256" key="1">
    <source>
        <dbReference type="ARBA" id="ARBA00005405"/>
    </source>
</evidence>
<reference evidence="7" key="1">
    <citation type="submission" date="2019-10" db="EMBL/GenBank/DDBJ databases">
        <authorList>
            <person name="Zhang R."/>
            <person name="Pan Y."/>
            <person name="Wang J."/>
            <person name="Ma R."/>
            <person name="Yu S."/>
        </authorList>
    </citation>
    <scope>NUCLEOTIDE SEQUENCE</scope>
    <source>
        <strain evidence="7">LA-IB0</strain>
        <tissue evidence="7">Leaf</tissue>
    </source>
</reference>
<dbReference type="EMBL" id="WHWC01000002">
    <property type="protein sequence ID" value="KAG8387921.1"/>
    <property type="molecule type" value="Genomic_DNA"/>
</dbReference>
<evidence type="ECO:0000313" key="7">
    <source>
        <dbReference type="EMBL" id="KAG8387921.1"/>
    </source>
</evidence>
<dbReference type="AlphaFoldDB" id="A0AAV6XY53"/>
<sequence>MAGRNHIPANGSILGALDDPRLLHQHPRTLHPPELHLIEDRIAGQSREIKTLLLDNQRLASSHVALKQDVVDAEHDVRRLSAVATSIKAERDAQVRDVYERSLKLEAEARSMDGLSTELGRVRADIKELQTERKELVEKLKDIDDDVAKCHLELHQLPHIKAEIEALRRDIQRGRAALDYERKMRSRNFEQNEVMERHMISLAREADKLRSELANAEKKAMVAAYPGAGYATQNTSLEPGYGENSVSNNLYAVHQV</sequence>
<keyword evidence="8" id="KW-1185">Reference proteome</keyword>
<name>A0AAV6XY53_9LAMI</name>
<accession>A0AAV6XY53</accession>
<protein>
    <recommendedName>
        <fullName evidence="9">Protein FLC EXPRESSOR</fullName>
    </recommendedName>
</protein>
<keyword evidence="2" id="KW-0217">Developmental protein</keyword>
<gene>
    <name evidence="7" type="ORF">BUALT_Bualt02G0071600</name>
</gene>
<evidence type="ECO:0000256" key="3">
    <source>
        <dbReference type="ARBA" id="ARBA00022782"/>
    </source>
</evidence>
<evidence type="ECO:0000256" key="4">
    <source>
        <dbReference type="ARBA" id="ARBA00023054"/>
    </source>
</evidence>
<feature type="coiled-coil region" evidence="6">
    <location>
        <begin position="112"/>
        <end position="146"/>
    </location>
</feature>
<evidence type="ECO:0000313" key="8">
    <source>
        <dbReference type="Proteomes" id="UP000826271"/>
    </source>
</evidence>